<dbReference type="InterPro" id="IPR009030">
    <property type="entry name" value="Growth_fac_rcpt_cys_sf"/>
</dbReference>
<dbReference type="FunFam" id="2.10.25.10:FF:000066">
    <property type="entry name" value="FAT atypical cadherin 4"/>
    <property type="match status" value="1"/>
</dbReference>
<feature type="domain" description="VWFA" evidence="12">
    <location>
        <begin position="1249"/>
        <end position="1427"/>
    </location>
</feature>
<dbReference type="PANTHER" id="PTHR24020">
    <property type="entry name" value="COLLAGEN ALPHA"/>
    <property type="match status" value="1"/>
</dbReference>
<evidence type="ECO:0000256" key="2">
    <source>
        <dbReference type="ARBA" id="ARBA00022525"/>
    </source>
</evidence>
<dbReference type="GO" id="GO:0005509">
    <property type="term" value="F:calcium ion binding"/>
    <property type="evidence" value="ECO:0007669"/>
    <property type="project" value="InterPro"/>
</dbReference>
<feature type="disulfide bond" evidence="8">
    <location>
        <begin position="1907"/>
        <end position="1916"/>
    </location>
</feature>
<feature type="domain" description="VWFA" evidence="12">
    <location>
        <begin position="1023"/>
        <end position="1198"/>
    </location>
</feature>
<dbReference type="FunFam" id="3.40.50.410:FF:000004">
    <property type="entry name" value="collagen alpha-6(VI) chain"/>
    <property type="match status" value="1"/>
</dbReference>
<keyword evidence="2" id="KW-0964">Secreted</keyword>
<evidence type="ECO:0000259" key="12">
    <source>
        <dbReference type="PROSITE" id="PS50234"/>
    </source>
</evidence>
<dbReference type="EMBL" id="HACG01036713">
    <property type="protein sequence ID" value="CEK83578.1"/>
    <property type="molecule type" value="Transcribed_RNA"/>
</dbReference>
<dbReference type="Gene3D" id="2.10.25.10">
    <property type="entry name" value="Laminin"/>
    <property type="match status" value="4"/>
</dbReference>
<feature type="disulfide bond" evidence="8">
    <location>
        <begin position="1231"/>
        <end position="1240"/>
    </location>
</feature>
<dbReference type="SMART" id="SM00181">
    <property type="entry name" value="EGF"/>
    <property type="match status" value="4"/>
</dbReference>
<feature type="domain" description="VWFA" evidence="12">
    <location>
        <begin position="1925"/>
        <end position="2097"/>
    </location>
</feature>
<feature type="domain" description="EGF-like" evidence="11">
    <location>
        <begin position="1881"/>
        <end position="1917"/>
    </location>
</feature>
<feature type="compositionally biased region" description="Low complexity" evidence="9">
    <location>
        <begin position="726"/>
        <end position="778"/>
    </location>
</feature>
<evidence type="ECO:0000256" key="3">
    <source>
        <dbReference type="ARBA" id="ARBA00022536"/>
    </source>
</evidence>
<dbReference type="InterPro" id="IPR000742">
    <property type="entry name" value="EGF"/>
</dbReference>
<dbReference type="InterPro" id="IPR001881">
    <property type="entry name" value="EGF-like_Ca-bd_dom"/>
</dbReference>
<feature type="compositionally biased region" description="Pro residues" evidence="9">
    <location>
        <begin position="713"/>
        <end position="725"/>
    </location>
</feature>
<feature type="domain" description="VWFA" evidence="12">
    <location>
        <begin position="491"/>
        <end position="666"/>
    </location>
</feature>
<feature type="domain" description="EGF-like" evidence="11">
    <location>
        <begin position="1430"/>
        <end position="1467"/>
    </location>
</feature>
<dbReference type="SUPFAM" id="SSF53300">
    <property type="entry name" value="vWA-like"/>
    <property type="match status" value="9"/>
</dbReference>
<evidence type="ECO:0000256" key="9">
    <source>
        <dbReference type="SAM" id="MobiDB-lite"/>
    </source>
</evidence>
<feature type="domain" description="VWFA" evidence="12">
    <location>
        <begin position="805"/>
        <end position="983"/>
    </location>
</feature>
<dbReference type="InterPro" id="IPR036465">
    <property type="entry name" value="vWFA_dom_sf"/>
</dbReference>
<dbReference type="SMART" id="SM00179">
    <property type="entry name" value="EGF_CA"/>
    <property type="match status" value="4"/>
</dbReference>
<evidence type="ECO:0000256" key="4">
    <source>
        <dbReference type="ARBA" id="ARBA00022729"/>
    </source>
</evidence>
<accession>A0A0B7ART5</accession>
<reference evidence="13" key="1">
    <citation type="submission" date="2014-12" db="EMBL/GenBank/DDBJ databases">
        <title>Insight into the proteome of Arion vulgaris.</title>
        <authorList>
            <person name="Aradska J."/>
            <person name="Bulat T."/>
            <person name="Smidak R."/>
            <person name="Sarate P."/>
            <person name="Gangsoo J."/>
            <person name="Sialana F."/>
            <person name="Bilban M."/>
            <person name="Lubec G."/>
        </authorList>
    </citation>
    <scope>NUCLEOTIDE SEQUENCE</scope>
    <source>
        <tissue evidence="13">Skin</tissue>
    </source>
</reference>
<dbReference type="SMART" id="SM00327">
    <property type="entry name" value="VWA"/>
    <property type="match status" value="9"/>
</dbReference>
<dbReference type="PROSITE" id="PS00010">
    <property type="entry name" value="ASX_HYDROXYL"/>
    <property type="match status" value="3"/>
</dbReference>
<dbReference type="Pfam" id="PF00008">
    <property type="entry name" value="EGF"/>
    <property type="match status" value="4"/>
</dbReference>
<evidence type="ECO:0008006" key="14">
    <source>
        <dbReference type="Google" id="ProtNLM"/>
    </source>
</evidence>
<comment type="subcellular location">
    <subcellularLocation>
        <location evidence="1">Secreted</location>
    </subcellularLocation>
</comment>
<dbReference type="CDD" id="cd01450">
    <property type="entry name" value="vWFA_subfamily_ECM"/>
    <property type="match status" value="6"/>
</dbReference>
<keyword evidence="5" id="KW-0677">Repeat</keyword>
<proteinExistence type="predicted"/>
<comment type="caution">
    <text evidence="8">Lacks conserved residue(s) required for the propagation of feature annotation.</text>
</comment>
<keyword evidence="6 8" id="KW-1015">Disulfide bond</keyword>
<name>A0A0B7ART5_9EUPU</name>
<evidence type="ECO:0000256" key="7">
    <source>
        <dbReference type="ARBA" id="ARBA00023180"/>
    </source>
</evidence>
<feature type="region of interest" description="Disordered" evidence="9">
    <location>
        <begin position="676"/>
        <end position="778"/>
    </location>
</feature>
<dbReference type="CDD" id="cd01472">
    <property type="entry name" value="vWA_collagen"/>
    <property type="match status" value="2"/>
</dbReference>
<feature type="chain" id="PRO_5002111569" description="Collagen alpha-3(VI) chain" evidence="10">
    <location>
        <begin position="29"/>
        <end position="2106"/>
    </location>
</feature>
<dbReference type="InterPro" id="IPR050525">
    <property type="entry name" value="ECM_Assembly_Org"/>
</dbReference>
<evidence type="ECO:0000313" key="13">
    <source>
        <dbReference type="EMBL" id="CEK83578.1"/>
    </source>
</evidence>
<feature type="domain" description="VWFA" evidence="12">
    <location>
        <begin position="1699"/>
        <end position="1878"/>
    </location>
</feature>
<evidence type="ECO:0000256" key="1">
    <source>
        <dbReference type="ARBA" id="ARBA00004613"/>
    </source>
</evidence>
<dbReference type="Gene3D" id="3.40.50.410">
    <property type="entry name" value="von Willebrand factor, type A domain"/>
    <property type="match status" value="9"/>
</dbReference>
<keyword evidence="3 8" id="KW-0245">EGF-like domain</keyword>
<dbReference type="InterPro" id="IPR000152">
    <property type="entry name" value="EGF-type_Asp/Asn_hydroxyl_site"/>
</dbReference>
<feature type="disulfide bond" evidence="8">
    <location>
        <begin position="1457"/>
        <end position="1466"/>
    </location>
</feature>
<dbReference type="InterPro" id="IPR002035">
    <property type="entry name" value="VWF_A"/>
</dbReference>
<dbReference type="SUPFAM" id="SSF57184">
    <property type="entry name" value="Growth factor receptor domain"/>
    <property type="match status" value="1"/>
</dbReference>
<evidence type="ECO:0000256" key="10">
    <source>
        <dbReference type="SAM" id="SignalP"/>
    </source>
</evidence>
<feature type="domain" description="VWFA" evidence="12">
    <location>
        <begin position="1475"/>
        <end position="1652"/>
    </location>
</feature>
<dbReference type="PRINTS" id="PR00453">
    <property type="entry name" value="VWFADOMAIN"/>
</dbReference>
<evidence type="ECO:0000256" key="6">
    <source>
        <dbReference type="ARBA" id="ARBA00023157"/>
    </source>
</evidence>
<feature type="domain" description="VWFA" evidence="12">
    <location>
        <begin position="61"/>
        <end position="241"/>
    </location>
</feature>
<evidence type="ECO:0000256" key="5">
    <source>
        <dbReference type="ARBA" id="ARBA00022737"/>
    </source>
</evidence>
<keyword evidence="4 10" id="KW-0732">Signal</keyword>
<keyword evidence="7" id="KW-0325">Glycoprotein</keyword>
<feature type="domain" description="EGF-like" evidence="11">
    <location>
        <begin position="1655"/>
        <end position="1691"/>
    </location>
</feature>
<dbReference type="CDD" id="cd00054">
    <property type="entry name" value="EGF_CA"/>
    <property type="match status" value="4"/>
</dbReference>
<sequence length="2106" mass="232796">MMKKRRMGHISVLQLALLCVCFAAVCTADDLMINEETDAIQQNDEAGDEKSLTVENSNKADIVIAYHFSHTMKIPDIDKYFVPFVATILEKASIDNGDVRVALVTYGRKARVLFNLSKFKTSADVFKEIKKIDKKDRVKKSSGGDALKEIRTNIFTAKGGNRQDVPNIIILITDDKNSDDQPLFLEEAQLLKAAGVKIVAVGVDSANIAELRTIASNPVVKNVISVKGYSTIASQDVIQSIRGTTQALQEFRTPVQPQPRETTTEAQQTGYDLRREERADIAFAVHFGRARGRKDFDTLKSFILSILQTADIDGGRVRFSFYIDGRGVNFDFNRYTTNEEVETAVNRITKNNFSASKFDLSGTLREVRTKLFVSKAGNRDNVADALILLTDTSSGQDTKEIIAEKQLLAKAGVQIYSFGVELSDKGEMVEAASSVANVYSFSGYGDLAQHGPVLRREIRAFNTRRAETTKPEPSIRITTAPPSDCALSRADLIIVIDSSTSVTEANFRKVLLFVRDFLSKTDIDSGNVRVGVLVYSTEVHQIFQLRDHTRLQSVLRAVDRIPYRFGTTNTSGALNVMRDIMFTPVNGDRDDVPNIAVVLTDGVSTTSTELTVASARLAHDEGIHIYSIGVGLSDYRELDGIASPPARENSIKVANFDDLQYVDDVILASACPKVFSMPPPTRQAVTIATERRTTERPTPPPQRTTPERRTPPPRRTPPTERPTQPPRRTTQTERPTQPQRITTERPTTTRRPTTTPAPTTTTTRRPTPQPTTRPTRPITTRLTTTTTRRTTTPRRTPRYSENGTDLVFMLDSSVDNRIFGWMKSFIKDFTAQLAIDSGEWRVGGMTFDSRSRADFHLNRYNFQDEVITSVDRLQNRQSRGQPDVADAFDYVRRSMFTSSNGDRSKARNYIVLLTGSERSANSERSYAAANRLKDLGTGIYTIGLNFRNSVELDEISSKPLEDYRTFVNSEAEIGEVSGIYKYRMDRAPAPTPKPQVITIPPQVTPRPTRPYTPFQGECRSKGDVIFVLDTSGSVGEYNFGLMKNFTYNTVQDLQLDNGFFRVGFITFSDSSRIAFQLNTYTTKDEIFDAIDKIPYVYGYTHTAEALRRVHREMFTVRNGDRPDVPNLLVVVTDGLSNINPEETLPQARLIKASGTTIVTVAINLVNNHELRGITSPPIEDNLIEVTDFESLNRLSHVIVSPLCTDANLCDKNPCKNQAVCADGLRSYMCICTTGFFGENCEKSCGPAADVVLILDSSTSIGSHNFAIIKGYAQKMVSEMNVHNCNIQIGVIKYSSSAMIQFNLGVHDTENEIVRAIQAISYTPARSNMAEAIRVVRTQMFNNRNGDRRNARNIAFLLTDGSVEINRDITTSEVELTIDAGVRLVPVGVSLRDRTEIQYIAESQGLPLLEIDTNGNFDVMNDQVLEAVHDPNNHCQPNNPCANGAECINEPLGFSCVCSEGFAGDLCDKACNTKADVVFLVDGSRFNSGPDFRATKRFLRDVIKRMAFKGDRFRVAVVEYATSPRLRLELLEGDNKRTVNSVLGSLRRLSGDPDLESAVRLVDRSVFNTAGDRSDAPNYVVIVSRNVGGPSTVEAINELKARGTKVIGVGIDLSTSDRKYLEQSVSSPTDQTLFLPNTAVDLERISVDFASFVCDNKNLCVENSCRNGGTCENGDKTFVCRCPPGYAGNDCSRSCDDRADIVFLIDSSGSVGFDNFRRIKEYVQHVIDSFNIGSEATRVGVATFSQSSRAEIYLNAYDNKRKLQAAVSGITYEYGNTNTASGIKLVRSSLFSEAKGNRPDVPDYLVIITDGLSNINHEATLPEAEYARRQGIHIFAVGVGIADPWELNGIASKPIDSNVFQITNWDGLWDISEGLIDRTCRDPTVCDSNPCRNDGNCVAGIGTYSCLCVPGYLGQNCELDCKTNKDIVFILDASASVGPQNFGLMLKYVSSIVKDLTVYGQDHRFGLITYSTEVKTVFSLNRYSTVPQILEVINTTSYTSGSTNTAGGLREAIQLFQAAFGDRSTADNVAILMTDGQSNVNYWDTVPAATDLKSKNVTVIAVGINLQSLEEINSIASSRNEVYTVTSFKTLKDVQHDIVVNSCSNRE</sequence>
<dbReference type="PROSITE" id="PS00022">
    <property type="entry name" value="EGF_1"/>
    <property type="match status" value="4"/>
</dbReference>
<feature type="domain" description="VWFA" evidence="12">
    <location>
        <begin position="280"/>
        <end position="458"/>
    </location>
</feature>
<dbReference type="PANTHER" id="PTHR24020:SF20">
    <property type="entry name" value="PH DOMAIN-CONTAINING PROTEIN"/>
    <property type="match status" value="1"/>
</dbReference>
<gene>
    <name evidence="13" type="primary">ORF137792</name>
</gene>
<evidence type="ECO:0000259" key="11">
    <source>
        <dbReference type="PROSITE" id="PS50026"/>
    </source>
</evidence>
<dbReference type="GO" id="GO:0005576">
    <property type="term" value="C:extracellular region"/>
    <property type="evidence" value="ECO:0007669"/>
    <property type="project" value="UniProtKB-SubCell"/>
</dbReference>
<organism evidence="13">
    <name type="scientific">Arion vulgaris</name>
    <dbReference type="NCBI Taxonomy" id="1028688"/>
    <lineage>
        <taxon>Eukaryota</taxon>
        <taxon>Metazoa</taxon>
        <taxon>Spiralia</taxon>
        <taxon>Lophotrochozoa</taxon>
        <taxon>Mollusca</taxon>
        <taxon>Gastropoda</taxon>
        <taxon>Heterobranchia</taxon>
        <taxon>Euthyneura</taxon>
        <taxon>Panpulmonata</taxon>
        <taxon>Eupulmonata</taxon>
        <taxon>Stylommatophora</taxon>
        <taxon>Helicina</taxon>
        <taxon>Arionoidea</taxon>
        <taxon>Arionidae</taxon>
        <taxon>Arion</taxon>
    </lineage>
</organism>
<dbReference type="Pfam" id="PF00092">
    <property type="entry name" value="VWA"/>
    <property type="match status" value="9"/>
</dbReference>
<evidence type="ECO:0000256" key="8">
    <source>
        <dbReference type="PROSITE-ProRule" id="PRU00076"/>
    </source>
</evidence>
<dbReference type="PROSITE" id="PS50026">
    <property type="entry name" value="EGF_3"/>
    <property type="match status" value="4"/>
</dbReference>
<protein>
    <recommendedName>
        <fullName evidence="14">Collagen alpha-3(VI) chain</fullName>
    </recommendedName>
</protein>
<feature type="disulfide bond" evidence="8">
    <location>
        <begin position="1681"/>
        <end position="1690"/>
    </location>
</feature>
<feature type="signal peptide" evidence="10">
    <location>
        <begin position="1"/>
        <end position="28"/>
    </location>
</feature>
<feature type="domain" description="EGF-like" evidence="11">
    <location>
        <begin position="1205"/>
        <end position="1241"/>
    </location>
</feature>
<dbReference type="FunFam" id="2.10.25.10:FF:000434">
    <property type="entry name" value="Predicted protein"/>
    <property type="match status" value="1"/>
</dbReference>
<dbReference type="PROSITE" id="PS50234">
    <property type="entry name" value="VWFA"/>
    <property type="match status" value="9"/>
</dbReference>